<keyword evidence="3" id="KW-0378">Hydrolase</keyword>
<evidence type="ECO:0000259" key="1">
    <source>
        <dbReference type="Pfam" id="PF00156"/>
    </source>
</evidence>
<dbReference type="Pfam" id="PF01738">
    <property type="entry name" value="DLH"/>
    <property type="match status" value="1"/>
</dbReference>
<dbReference type="Pfam" id="PF00156">
    <property type="entry name" value="Pribosyltran"/>
    <property type="match status" value="1"/>
</dbReference>
<dbReference type="SUPFAM" id="SSF53474">
    <property type="entry name" value="alpha/beta-Hydrolases"/>
    <property type="match status" value="1"/>
</dbReference>
<reference evidence="3 4" key="1">
    <citation type="submission" date="2020-08" db="EMBL/GenBank/DDBJ databases">
        <title>Genome sequence of Nocardioides mesophilus KACC 16243T.</title>
        <authorList>
            <person name="Hyun D.-W."/>
            <person name="Bae J.-W."/>
        </authorList>
    </citation>
    <scope>NUCLEOTIDE SEQUENCE [LARGE SCALE GENOMIC DNA]</scope>
    <source>
        <strain evidence="3 4">KACC 16243</strain>
    </source>
</reference>
<name>A0A7G9RD05_9ACTN</name>
<evidence type="ECO:0000259" key="2">
    <source>
        <dbReference type="Pfam" id="PF01738"/>
    </source>
</evidence>
<proteinExistence type="predicted"/>
<dbReference type="Gene3D" id="3.30.1310.20">
    <property type="entry name" value="PRTase-like"/>
    <property type="match status" value="1"/>
</dbReference>
<dbReference type="SUPFAM" id="SSF53271">
    <property type="entry name" value="PRTase-like"/>
    <property type="match status" value="1"/>
</dbReference>
<dbReference type="EMBL" id="CP060713">
    <property type="protein sequence ID" value="QNN53480.1"/>
    <property type="molecule type" value="Genomic_DNA"/>
</dbReference>
<dbReference type="CDD" id="cd06223">
    <property type="entry name" value="PRTases_typeI"/>
    <property type="match status" value="1"/>
</dbReference>
<accession>A0A7G9RD05</accession>
<dbReference type="InterPro" id="IPR029057">
    <property type="entry name" value="PRTase-like"/>
</dbReference>
<protein>
    <submittedName>
        <fullName evidence="3">Dienelactone hydrolase family protein</fullName>
    </submittedName>
</protein>
<keyword evidence="4" id="KW-1185">Reference proteome</keyword>
<dbReference type="InterPro" id="IPR029058">
    <property type="entry name" value="AB_hydrolase_fold"/>
</dbReference>
<gene>
    <name evidence="3" type="ORF">H9L09_03270</name>
</gene>
<dbReference type="InterPro" id="IPR002925">
    <property type="entry name" value="Dienelactn_hydro"/>
</dbReference>
<dbReference type="GO" id="GO:0016787">
    <property type="term" value="F:hydrolase activity"/>
    <property type="evidence" value="ECO:0007669"/>
    <property type="project" value="UniProtKB-KW"/>
</dbReference>
<dbReference type="Gene3D" id="3.40.50.1820">
    <property type="entry name" value="alpha/beta hydrolase"/>
    <property type="match status" value="1"/>
</dbReference>
<dbReference type="RefSeq" id="WP_187579322.1">
    <property type="nucleotide sequence ID" value="NZ_CP060713.1"/>
</dbReference>
<feature type="domain" description="Phosphoribosyltransferase" evidence="1">
    <location>
        <begin position="28"/>
        <end position="171"/>
    </location>
</feature>
<dbReference type="KEGG" id="nmes:H9L09_03270"/>
<sequence length="434" mass="45968">MGPRVFANRIEAGRMLGARLTGWREVHPLVIGLPRGGVPVAAEVARTLDAPLDVVVVRKAGVPWQPELAMGAVGEGGVRVVNEDVVLGAAVPGEAQEAAFARAEAEVAVRRERFRSGGQEAMPVAGRTVILVDDGVATGATAAAAVQVLRARGAERVVLACPVASPEASEHLARIADEVVFLSTPQNLHSIGEWYDDFRQVSDDEVARVLAEQRNGMRRLNSLIPVSVGMLPATLTLLKPMHGLVLFAHGSGSSRLSPRNVHVAERLHRAGFGTVLFDLLTEPEAADPRLVFDVPLLGERLLAAERWVRREHGRENVPLAYFGASTGAAAALYAAAKAPEDVSAIVSRGGRPDLAAAYLPSVQAPTLLIVGSADTSVLALNRQAAAMMRAPVEVLTVPGATHLFQEPGTLDRAAELAAEWLVEHLTSHPHTTTV</sequence>
<feature type="domain" description="Dienelactone hydrolase" evidence="2">
    <location>
        <begin position="301"/>
        <end position="419"/>
    </location>
</feature>
<dbReference type="AlphaFoldDB" id="A0A7G9RD05"/>
<evidence type="ECO:0000313" key="4">
    <source>
        <dbReference type="Proteomes" id="UP000515947"/>
    </source>
</evidence>
<dbReference type="Gene3D" id="3.40.50.2020">
    <property type="match status" value="1"/>
</dbReference>
<organism evidence="3 4">
    <name type="scientific">Nocardioides mesophilus</name>
    <dbReference type="NCBI Taxonomy" id="433659"/>
    <lineage>
        <taxon>Bacteria</taxon>
        <taxon>Bacillati</taxon>
        <taxon>Actinomycetota</taxon>
        <taxon>Actinomycetes</taxon>
        <taxon>Propionibacteriales</taxon>
        <taxon>Nocardioidaceae</taxon>
        <taxon>Nocardioides</taxon>
    </lineage>
</organism>
<dbReference type="Proteomes" id="UP000515947">
    <property type="component" value="Chromosome"/>
</dbReference>
<evidence type="ECO:0000313" key="3">
    <source>
        <dbReference type="EMBL" id="QNN53480.1"/>
    </source>
</evidence>
<dbReference type="InterPro" id="IPR000836">
    <property type="entry name" value="PRTase_dom"/>
</dbReference>